<dbReference type="InterPro" id="IPR036890">
    <property type="entry name" value="HATPase_C_sf"/>
</dbReference>
<sequence>MSGKCASPRCACRWGGSTRPTFYATLIFGNSMRTGLLLFLLSLGISSWAQPLQPIDYDSLYQRRMAGLSPVQRLVWADKYVSYLNEHSRFADARTLLQASLKVAQQAHLTAWTARFYELSGYIEMTNGNLVRSIDFFLQALAIYQATYAFEQQQKLCVHIIGVYSSLQNLAKRQQYNRQAATLQREYHQLSMLPFTYADKADDFVNVGKLDSALAYGRKAMTVLWVTRKWQQFYSHLDGYGVLLTDGGQYHEAEKTFRQCLAYSLQQGDPRRELYAYIHLPEPLLHLGRLDEAAHYAKLALSRIVHDPERQDEHRTQVYESLTHIAEARGQYKQALVYERLSNQYRNAMLSVEKNRQIAEVEARYQTAQKQARINQLSIDNQRQLTQISWQAVGLIALIALLALALWQYRVIRQVNARLRTSSQLVFENNRQISQQSDRLGVLMQELHHRVKNNLAIVSSLMRMQSKRLDDPRAVQAVQDGQRRVEAISLIHQQFYQTENLADVPIKTYVTELTENLLLGYGFDPNTFDCQVEVADIHLDVDVAVPLGLILNEVLTNAFKYAYTNVANPKLTVRLKPVTDSPATGLLIEVQDNGPGLEGPGRADARLERSTPTVTQRKGSFGQRLIRELTGQLGGEMSLTTQHGTYFRLWIPTPV</sequence>
<dbReference type="Gene3D" id="3.30.450.20">
    <property type="entry name" value="PAS domain"/>
    <property type="match status" value="1"/>
</dbReference>
<reference evidence="10 11" key="1">
    <citation type="submission" date="2017-11" db="EMBL/GenBank/DDBJ databases">
        <title>Taxonomic description and genome sequences of Spirosoma HA7 sp. nov., isolated from pollen microhabitat of Corylus avellana.</title>
        <authorList>
            <person name="Ambika Manirajan B."/>
            <person name="Suarez C."/>
            <person name="Ratering S."/>
            <person name="Geissler-Plaum R."/>
            <person name="Cardinale M."/>
            <person name="Sylvia S."/>
        </authorList>
    </citation>
    <scope>NUCLEOTIDE SEQUENCE [LARGE SCALE GENOMIC DNA]</scope>
    <source>
        <strain evidence="10 11">HA7</strain>
    </source>
</reference>
<dbReference type="AlphaFoldDB" id="A0A2K8Z9V0"/>
<dbReference type="EMBL" id="CP025096">
    <property type="protein sequence ID" value="AUD06658.1"/>
    <property type="molecule type" value="Genomic_DNA"/>
</dbReference>
<evidence type="ECO:0000313" key="11">
    <source>
        <dbReference type="Proteomes" id="UP000232883"/>
    </source>
</evidence>
<feature type="domain" description="Histidine kinase/HSP90-like ATPase" evidence="9">
    <location>
        <begin position="542"/>
        <end position="655"/>
    </location>
</feature>
<evidence type="ECO:0000256" key="1">
    <source>
        <dbReference type="ARBA" id="ARBA00000085"/>
    </source>
</evidence>
<keyword evidence="7" id="KW-0067">ATP-binding</keyword>
<dbReference type="KEGG" id="spir:CWM47_35320"/>
<keyword evidence="3" id="KW-0597">Phosphoprotein</keyword>
<comment type="catalytic activity">
    <reaction evidence="1">
        <text>ATP + protein L-histidine = ADP + protein N-phospho-L-histidine.</text>
        <dbReference type="EC" id="2.7.13.3"/>
    </reaction>
</comment>
<dbReference type="InterPro" id="IPR003594">
    <property type="entry name" value="HATPase_dom"/>
</dbReference>
<protein>
    <recommendedName>
        <fullName evidence="2">histidine kinase</fullName>
        <ecNumber evidence="2">2.7.13.3</ecNumber>
    </recommendedName>
</protein>
<dbReference type="PANTHER" id="PTHR41523:SF8">
    <property type="entry name" value="ETHYLENE RESPONSE SENSOR PROTEIN"/>
    <property type="match status" value="1"/>
</dbReference>
<dbReference type="SMART" id="SM00387">
    <property type="entry name" value="HATPase_c"/>
    <property type="match status" value="1"/>
</dbReference>
<organism evidence="10 11">
    <name type="scientific">Spirosoma pollinicola</name>
    <dbReference type="NCBI Taxonomy" id="2057025"/>
    <lineage>
        <taxon>Bacteria</taxon>
        <taxon>Pseudomonadati</taxon>
        <taxon>Bacteroidota</taxon>
        <taxon>Cytophagia</taxon>
        <taxon>Cytophagales</taxon>
        <taxon>Cytophagaceae</taxon>
        <taxon>Spirosoma</taxon>
    </lineage>
</organism>
<evidence type="ECO:0000256" key="2">
    <source>
        <dbReference type="ARBA" id="ARBA00012438"/>
    </source>
</evidence>
<keyword evidence="8" id="KW-0812">Transmembrane</keyword>
<accession>A0A2K8Z9V0</accession>
<dbReference type="EC" id="2.7.13.3" evidence="2"/>
<evidence type="ECO:0000256" key="3">
    <source>
        <dbReference type="ARBA" id="ARBA00022553"/>
    </source>
</evidence>
<dbReference type="InterPro" id="IPR011990">
    <property type="entry name" value="TPR-like_helical_dom_sf"/>
</dbReference>
<dbReference type="Gene3D" id="3.30.565.10">
    <property type="entry name" value="Histidine kinase-like ATPase, C-terminal domain"/>
    <property type="match status" value="1"/>
</dbReference>
<dbReference type="Pfam" id="PF07568">
    <property type="entry name" value="HisKA_2"/>
    <property type="match status" value="1"/>
</dbReference>
<name>A0A2K8Z9V0_9BACT</name>
<dbReference type="PANTHER" id="PTHR41523">
    <property type="entry name" value="TWO-COMPONENT SYSTEM SENSOR PROTEIN"/>
    <property type="match status" value="1"/>
</dbReference>
<evidence type="ECO:0000256" key="5">
    <source>
        <dbReference type="ARBA" id="ARBA00022741"/>
    </source>
</evidence>
<keyword evidence="8" id="KW-1133">Transmembrane helix</keyword>
<dbReference type="SUPFAM" id="SSF55874">
    <property type="entry name" value="ATPase domain of HSP90 chaperone/DNA topoisomerase II/histidine kinase"/>
    <property type="match status" value="1"/>
</dbReference>
<gene>
    <name evidence="10" type="ORF">CWM47_35320</name>
</gene>
<keyword evidence="4" id="KW-0808">Transferase</keyword>
<dbReference type="GO" id="GO:0004673">
    <property type="term" value="F:protein histidine kinase activity"/>
    <property type="evidence" value="ECO:0007669"/>
    <property type="project" value="UniProtKB-EC"/>
</dbReference>
<keyword evidence="8" id="KW-0472">Membrane</keyword>
<evidence type="ECO:0000313" key="10">
    <source>
        <dbReference type="EMBL" id="AUD06658.1"/>
    </source>
</evidence>
<evidence type="ECO:0000256" key="6">
    <source>
        <dbReference type="ARBA" id="ARBA00022777"/>
    </source>
</evidence>
<evidence type="ECO:0000256" key="4">
    <source>
        <dbReference type="ARBA" id="ARBA00022679"/>
    </source>
</evidence>
<evidence type="ECO:0000259" key="9">
    <source>
        <dbReference type="SMART" id="SM00387"/>
    </source>
</evidence>
<dbReference type="InterPro" id="IPR011495">
    <property type="entry name" value="Sig_transdc_His_kin_sub2_dim/P"/>
</dbReference>
<dbReference type="Pfam" id="PF02518">
    <property type="entry name" value="HATPase_c"/>
    <property type="match status" value="1"/>
</dbReference>
<proteinExistence type="predicted"/>
<evidence type="ECO:0000256" key="8">
    <source>
        <dbReference type="SAM" id="Phobius"/>
    </source>
</evidence>
<dbReference type="Gene3D" id="1.25.40.10">
    <property type="entry name" value="Tetratricopeptide repeat domain"/>
    <property type="match status" value="2"/>
</dbReference>
<keyword evidence="5" id="KW-0547">Nucleotide-binding</keyword>
<keyword evidence="11" id="KW-1185">Reference proteome</keyword>
<dbReference type="OrthoDB" id="9767435at2"/>
<dbReference type="GO" id="GO:0005524">
    <property type="term" value="F:ATP binding"/>
    <property type="evidence" value="ECO:0007669"/>
    <property type="project" value="UniProtKB-KW"/>
</dbReference>
<keyword evidence="6" id="KW-0418">Kinase</keyword>
<dbReference type="Proteomes" id="UP000232883">
    <property type="component" value="Chromosome"/>
</dbReference>
<evidence type="ECO:0000256" key="7">
    <source>
        <dbReference type="ARBA" id="ARBA00022840"/>
    </source>
</evidence>
<feature type="transmembrane region" description="Helical" evidence="8">
    <location>
        <begin position="388"/>
        <end position="409"/>
    </location>
</feature>
<dbReference type="SUPFAM" id="SSF48452">
    <property type="entry name" value="TPR-like"/>
    <property type="match status" value="2"/>
</dbReference>